<organism evidence="1 2">
    <name type="scientific">Caerostris extrusa</name>
    <name type="common">Bark spider</name>
    <name type="synonym">Caerostris bankana</name>
    <dbReference type="NCBI Taxonomy" id="172846"/>
    <lineage>
        <taxon>Eukaryota</taxon>
        <taxon>Metazoa</taxon>
        <taxon>Ecdysozoa</taxon>
        <taxon>Arthropoda</taxon>
        <taxon>Chelicerata</taxon>
        <taxon>Arachnida</taxon>
        <taxon>Araneae</taxon>
        <taxon>Araneomorphae</taxon>
        <taxon>Entelegynae</taxon>
        <taxon>Araneoidea</taxon>
        <taxon>Araneidae</taxon>
        <taxon>Caerostris</taxon>
    </lineage>
</organism>
<keyword evidence="2" id="KW-1185">Reference proteome</keyword>
<evidence type="ECO:0000313" key="2">
    <source>
        <dbReference type="Proteomes" id="UP001054945"/>
    </source>
</evidence>
<evidence type="ECO:0000313" key="1">
    <source>
        <dbReference type="EMBL" id="GIX67512.1"/>
    </source>
</evidence>
<dbReference type="EMBL" id="BPLR01001883">
    <property type="protein sequence ID" value="GIX67512.1"/>
    <property type="molecule type" value="Genomic_DNA"/>
</dbReference>
<name>A0AAV4M6T0_CAEEX</name>
<protein>
    <submittedName>
        <fullName evidence="1">Uncharacterized protein</fullName>
    </submittedName>
</protein>
<dbReference type="Proteomes" id="UP001054945">
    <property type="component" value="Unassembled WGS sequence"/>
</dbReference>
<sequence>MFYPKQYGVQVDSSRMYPLLIFCRIYFLEDLRNFRIQSESPFPASNENSKKKIYFSEDLRNFPIQSATTQPLTQTRRRSKCEDILNVFKIHKMPSPNYFERKYSPFDVLKNADEIQSAKTWKCNAGKPQMNKKF</sequence>
<accession>A0AAV4M6T0</accession>
<dbReference type="AlphaFoldDB" id="A0AAV4M6T0"/>
<gene>
    <name evidence="1" type="ORF">CEXT_163671</name>
</gene>
<proteinExistence type="predicted"/>
<reference evidence="1 2" key="1">
    <citation type="submission" date="2021-06" db="EMBL/GenBank/DDBJ databases">
        <title>Caerostris extrusa draft genome.</title>
        <authorList>
            <person name="Kono N."/>
            <person name="Arakawa K."/>
        </authorList>
    </citation>
    <scope>NUCLEOTIDE SEQUENCE [LARGE SCALE GENOMIC DNA]</scope>
</reference>
<comment type="caution">
    <text evidence="1">The sequence shown here is derived from an EMBL/GenBank/DDBJ whole genome shotgun (WGS) entry which is preliminary data.</text>
</comment>